<dbReference type="AlphaFoldDB" id="A0AAJ5W0E5"/>
<reference evidence="2" key="1">
    <citation type="submission" date="2023-03" db="EMBL/GenBank/DDBJ databases">
        <title>Andean soil-derived lignocellulolytic bacterial consortium as a source of novel taxa and putative plastic-active enzymes.</title>
        <authorList>
            <person name="Diaz-Garcia L."/>
            <person name="Chuvochina M."/>
            <person name="Feuerriegel G."/>
            <person name="Bunk B."/>
            <person name="Sproer C."/>
            <person name="Streit W.R."/>
            <person name="Rodriguez L.M."/>
            <person name="Overmann J."/>
            <person name="Jimenez D.J."/>
        </authorList>
    </citation>
    <scope>NUCLEOTIDE SEQUENCE</scope>
    <source>
        <strain evidence="2">MAG 4196</strain>
    </source>
</reference>
<dbReference type="InterPro" id="IPR012349">
    <property type="entry name" value="Split_barrel_FMN-bd"/>
</dbReference>
<dbReference type="PANTHER" id="PTHR34818">
    <property type="entry name" value="PROTEIN BLI-3"/>
    <property type="match status" value="1"/>
</dbReference>
<dbReference type="InterPro" id="IPR052917">
    <property type="entry name" value="Stress-Dev_Protein"/>
</dbReference>
<dbReference type="Proteomes" id="UP001217476">
    <property type="component" value="Chromosome"/>
</dbReference>
<name>A0AAJ5W0E5_9HYPH</name>
<dbReference type="SUPFAM" id="SSF50475">
    <property type="entry name" value="FMN-binding split barrel"/>
    <property type="match status" value="1"/>
</dbReference>
<dbReference type="Pfam" id="PF16242">
    <property type="entry name" value="Pyrid_ox_like"/>
    <property type="match status" value="1"/>
</dbReference>
<dbReference type="EMBL" id="CP119312">
    <property type="protein sequence ID" value="WEK06722.1"/>
    <property type="molecule type" value="Genomic_DNA"/>
</dbReference>
<gene>
    <name evidence="2" type="ORF">P0Y65_03605</name>
</gene>
<accession>A0AAJ5W0E5</accession>
<dbReference type="InterPro" id="IPR038725">
    <property type="entry name" value="YdaG_split_barrel_FMN-bd"/>
</dbReference>
<evidence type="ECO:0000259" key="1">
    <source>
        <dbReference type="Pfam" id="PF16242"/>
    </source>
</evidence>
<proteinExistence type="predicted"/>
<dbReference type="Gene3D" id="2.30.110.10">
    <property type="entry name" value="Electron Transport, Fmn-binding Protein, Chain A"/>
    <property type="match status" value="1"/>
</dbReference>
<feature type="domain" description="General stress protein FMN-binding split barrel" evidence="1">
    <location>
        <begin position="8"/>
        <end position="152"/>
    </location>
</feature>
<protein>
    <submittedName>
        <fullName evidence="2">Pyridoxamine 5'-phosphate oxidase family protein</fullName>
    </submittedName>
</protein>
<dbReference type="PANTHER" id="PTHR34818:SF1">
    <property type="entry name" value="PROTEIN BLI-3"/>
    <property type="match status" value="1"/>
</dbReference>
<sequence length="162" mass="18007">MTGKEHDDHVERIWDLAKRIGIAMFVTWDGTEQRARPLAATVEKDEGAVYFLIDINGQKDDQIAEFPHVSVSFADHKHSKYVALSGKATVSNDRARIKELWSPFAKAWWDSPEDPAIRVIKLVPSDAELWDSPGRIVTTISMLAAAVTGRAPKIGENAKVTL</sequence>
<evidence type="ECO:0000313" key="3">
    <source>
        <dbReference type="Proteomes" id="UP001217476"/>
    </source>
</evidence>
<evidence type="ECO:0000313" key="2">
    <source>
        <dbReference type="EMBL" id="WEK06722.1"/>
    </source>
</evidence>
<organism evidence="2 3">
    <name type="scientific">Candidatus Devosia phytovorans</name>
    <dbReference type="NCBI Taxonomy" id="3121372"/>
    <lineage>
        <taxon>Bacteria</taxon>
        <taxon>Pseudomonadati</taxon>
        <taxon>Pseudomonadota</taxon>
        <taxon>Alphaproteobacteria</taxon>
        <taxon>Hyphomicrobiales</taxon>
        <taxon>Devosiaceae</taxon>
        <taxon>Devosia</taxon>
    </lineage>
</organism>